<feature type="compositionally biased region" description="Pro residues" evidence="1">
    <location>
        <begin position="239"/>
        <end position="251"/>
    </location>
</feature>
<name>A1RBD6_PAEAT</name>
<feature type="compositionally biased region" description="Pro residues" evidence="1">
    <location>
        <begin position="195"/>
        <end position="216"/>
    </location>
</feature>
<proteinExistence type="predicted"/>
<sequence>MSEQFAPRGLSDQRAIDHLLADAGLADDAELRTELLELRSLAGTAPLPSEAVRALMVGGPAAATQQIDAPQGITATQHITTADGPSAVSDAPTAVLATVAPEPAPVDELAARRRKKRRTAIAGLAVAVSLAGGATAAVAAEGGLPGAFQHLGAAIGSVVSQLSPGSGSAPQPGAPAGTTPGPLPVREEPQQAPVPAEPQPTPDAPGNPAVPAPQPGPGGASPHTPKAPAQKDPGNGVIPTPPALPVTPPGIDPSKIDPSKLGPSGVPVPVPTQLIPSLPADPSIPAG</sequence>
<dbReference type="STRING" id="290340.AAur_3871"/>
<evidence type="ECO:0000313" key="3">
    <source>
        <dbReference type="EMBL" id="ABM09035.1"/>
    </source>
</evidence>
<dbReference type="KEGG" id="aau:AAur_3871"/>
<protein>
    <submittedName>
        <fullName evidence="3">Uncharacterized protein</fullName>
    </submittedName>
</protein>
<dbReference type="RefSeq" id="WP_011776473.1">
    <property type="nucleotide sequence ID" value="NC_008711.1"/>
</dbReference>
<evidence type="ECO:0000256" key="2">
    <source>
        <dbReference type="SAM" id="Phobius"/>
    </source>
</evidence>
<keyword evidence="2" id="KW-0812">Transmembrane</keyword>
<feature type="region of interest" description="Disordered" evidence="1">
    <location>
        <begin position="162"/>
        <end position="287"/>
    </location>
</feature>
<dbReference type="AlphaFoldDB" id="A1RBD6"/>
<organism evidence="3 4">
    <name type="scientific">Paenarthrobacter aurescens (strain TC1)</name>
    <dbReference type="NCBI Taxonomy" id="290340"/>
    <lineage>
        <taxon>Bacteria</taxon>
        <taxon>Bacillati</taxon>
        <taxon>Actinomycetota</taxon>
        <taxon>Actinomycetes</taxon>
        <taxon>Micrococcales</taxon>
        <taxon>Micrococcaceae</taxon>
        <taxon>Paenarthrobacter</taxon>
    </lineage>
</organism>
<keyword evidence="4" id="KW-1185">Reference proteome</keyword>
<evidence type="ECO:0000313" key="4">
    <source>
        <dbReference type="Proteomes" id="UP000000637"/>
    </source>
</evidence>
<dbReference type="OrthoDB" id="4949489at2"/>
<accession>A1RBD6</accession>
<keyword evidence="2" id="KW-0472">Membrane</keyword>
<reference evidence="3 4" key="1">
    <citation type="journal article" date="2006" name="PLoS Genet.">
        <title>Secrets of soil survival revealed by the genome sequence of Arthrobacter aurescens TC1.</title>
        <authorList>
            <person name="Mongodin E.F."/>
            <person name="Shapir N."/>
            <person name="Daugherty S.C."/>
            <person name="DeBoy R.T."/>
            <person name="Emerson J.B."/>
            <person name="Shvartzbeyn A."/>
            <person name="Radune D."/>
            <person name="Vamathevan J."/>
            <person name="Riggs F."/>
            <person name="Grinberg V."/>
            <person name="Khouri H."/>
            <person name="Wackett L.P."/>
            <person name="Nelson K.E."/>
            <person name="Sadowsky M.J."/>
        </authorList>
    </citation>
    <scope>NUCLEOTIDE SEQUENCE [LARGE SCALE GENOMIC DNA]</scope>
    <source>
        <strain evidence="3 4">TC1</strain>
    </source>
</reference>
<feature type="compositionally biased region" description="Low complexity" evidence="1">
    <location>
        <begin position="162"/>
        <end position="180"/>
    </location>
</feature>
<keyword evidence="2" id="KW-1133">Transmembrane helix</keyword>
<gene>
    <name evidence="3" type="ordered locus">AAur_3871</name>
</gene>
<feature type="transmembrane region" description="Helical" evidence="2">
    <location>
        <begin position="120"/>
        <end position="140"/>
    </location>
</feature>
<dbReference type="EMBL" id="CP000474">
    <property type="protein sequence ID" value="ABM09035.1"/>
    <property type="molecule type" value="Genomic_DNA"/>
</dbReference>
<dbReference type="HOGENOM" id="CLU_1127273_0_0_11"/>
<dbReference type="Proteomes" id="UP000000637">
    <property type="component" value="Chromosome"/>
</dbReference>
<evidence type="ECO:0000256" key="1">
    <source>
        <dbReference type="SAM" id="MobiDB-lite"/>
    </source>
</evidence>